<feature type="transmembrane region" description="Helical" evidence="2">
    <location>
        <begin position="55"/>
        <end position="73"/>
    </location>
</feature>
<sequence length="102" mass="11127">MSSRHPNLDPRLFVLRGFRAGVIAFMSHFMAVFGFTFVGLQLLQLVLGSSPLKSALVFLPVATVVLAVLQFPLPAQPSPRPQGRAARRSPVPGRRHVLADRA</sequence>
<keyword evidence="2" id="KW-0472">Membrane</keyword>
<dbReference type="EMBL" id="CP163431">
    <property type="protein sequence ID" value="XDQ02396.1"/>
    <property type="molecule type" value="Genomic_DNA"/>
</dbReference>
<feature type="transmembrane region" description="Helical" evidence="2">
    <location>
        <begin position="20"/>
        <end position="43"/>
    </location>
</feature>
<evidence type="ECO:0008006" key="4">
    <source>
        <dbReference type="Google" id="ProtNLM"/>
    </source>
</evidence>
<keyword evidence="2" id="KW-1133">Transmembrane helix</keyword>
<dbReference type="AlphaFoldDB" id="A0AB39MBD1"/>
<dbReference type="RefSeq" id="WP_369188536.1">
    <property type="nucleotide sequence ID" value="NZ_CP163431.1"/>
</dbReference>
<name>A0AB39MBD1_9ACTN</name>
<evidence type="ECO:0000256" key="2">
    <source>
        <dbReference type="SAM" id="Phobius"/>
    </source>
</evidence>
<reference evidence="3" key="1">
    <citation type="submission" date="2024-07" db="EMBL/GenBank/DDBJ databases">
        <authorList>
            <person name="Yu S.T."/>
        </authorList>
    </citation>
    <scope>NUCLEOTIDE SEQUENCE</scope>
    <source>
        <strain evidence="3">R08</strain>
    </source>
</reference>
<dbReference type="SUPFAM" id="SSF103473">
    <property type="entry name" value="MFS general substrate transporter"/>
    <property type="match status" value="1"/>
</dbReference>
<evidence type="ECO:0000313" key="3">
    <source>
        <dbReference type="EMBL" id="XDQ02396.1"/>
    </source>
</evidence>
<dbReference type="InterPro" id="IPR036259">
    <property type="entry name" value="MFS_trans_sf"/>
</dbReference>
<proteinExistence type="predicted"/>
<accession>A0AB39MBD1</accession>
<gene>
    <name evidence="3" type="ORF">AB5J58_20260</name>
</gene>
<feature type="region of interest" description="Disordered" evidence="1">
    <location>
        <begin position="75"/>
        <end position="102"/>
    </location>
</feature>
<organism evidence="3">
    <name type="scientific">Streptomyces sp. R08</name>
    <dbReference type="NCBI Taxonomy" id="3238624"/>
    <lineage>
        <taxon>Bacteria</taxon>
        <taxon>Bacillati</taxon>
        <taxon>Actinomycetota</taxon>
        <taxon>Actinomycetes</taxon>
        <taxon>Kitasatosporales</taxon>
        <taxon>Streptomycetaceae</taxon>
        <taxon>Streptomyces</taxon>
    </lineage>
</organism>
<protein>
    <recommendedName>
        <fullName evidence="4">MFS transporter</fullName>
    </recommendedName>
</protein>
<evidence type="ECO:0000256" key="1">
    <source>
        <dbReference type="SAM" id="MobiDB-lite"/>
    </source>
</evidence>
<keyword evidence="2" id="KW-0812">Transmembrane</keyword>